<reference evidence="5 6" key="1">
    <citation type="submission" date="2017-05" db="EMBL/GenBank/DDBJ databases">
        <title>Genomic insights into alkan degradation activity of Oleiphilus messinensis.</title>
        <authorList>
            <person name="Kozyavkin S.A."/>
            <person name="Slesarev A.I."/>
            <person name="Golyshin P.N."/>
            <person name="Korzhenkov A."/>
            <person name="Golyshina O.N."/>
            <person name="Toshchakov S.V."/>
        </authorList>
    </citation>
    <scope>NUCLEOTIDE SEQUENCE [LARGE SCALE GENOMIC DNA]</scope>
    <source>
        <strain evidence="5 6">ME102</strain>
    </source>
</reference>
<dbReference type="PRINTS" id="PR00032">
    <property type="entry name" value="HTHARAC"/>
</dbReference>
<keyword evidence="3" id="KW-0804">Transcription</keyword>
<dbReference type="InterPro" id="IPR009057">
    <property type="entry name" value="Homeodomain-like_sf"/>
</dbReference>
<dbReference type="Gene3D" id="1.10.10.60">
    <property type="entry name" value="Homeodomain-like"/>
    <property type="match status" value="2"/>
</dbReference>
<dbReference type="InterPro" id="IPR020449">
    <property type="entry name" value="Tscrpt_reg_AraC-type_HTH"/>
</dbReference>
<keyword evidence="6" id="KW-1185">Reference proteome</keyword>
<dbReference type="GO" id="GO:0003700">
    <property type="term" value="F:DNA-binding transcription factor activity"/>
    <property type="evidence" value="ECO:0007669"/>
    <property type="project" value="InterPro"/>
</dbReference>
<dbReference type="InterPro" id="IPR018060">
    <property type="entry name" value="HTH_AraC"/>
</dbReference>
<dbReference type="InterPro" id="IPR018062">
    <property type="entry name" value="HTH_AraC-typ_CS"/>
</dbReference>
<dbReference type="Pfam" id="PF01965">
    <property type="entry name" value="DJ-1_PfpI"/>
    <property type="match status" value="1"/>
</dbReference>
<dbReference type="PANTHER" id="PTHR43280:SF28">
    <property type="entry name" value="HTH-TYPE TRANSCRIPTIONAL ACTIVATOR RHAS"/>
    <property type="match status" value="1"/>
</dbReference>
<keyword evidence="1" id="KW-0805">Transcription regulation</keyword>
<gene>
    <name evidence="5" type="ORF">OLMES_3360</name>
</gene>
<evidence type="ECO:0000256" key="2">
    <source>
        <dbReference type="ARBA" id="ARBA00023125"/>
    </source>
</evidence>
<dbReference type="Gene3D" id="3.40.50.880">
    <property type="match status" value="1"/>
</dbReference>
<dbReference type="RefSeq" id="WP_087462298.1">
    <property type="nucleotide sequence ID" value="NZ_CP021425.1"/>
</dbReference>
<keyword evidence="2" id="KW-0238">DNA-binding</keyword>
<evidence type="ECO:0000256" key="3">
    <source>
        <dbReference type="ARBA" id="ARBA00023163"/>
    </source>
</evidence>
<dbReference type="SMART" id="SM00342">
    <property type="entry name" value="HTH_ARAC"/>
    <property type="match status" value="1"/>
</dbReference>
<dbReference type="PROSITE" id="PS00041">
    <property type="entry name" value="HTH_ARAC_FAMILY_1"/>
    <property type="match status" value="1"/>
</dbReference>
<dbReference type="Pfam" id="PF12833">
    <property type="entry name" value="HTH_18"/>
    <property type="match status" value="1"/>
</dbReference>
<dbReference type="AlphaFoldDB" id="A0A1Y0IA58"/>
<dbReference type="InterPro" id="IPR002818">
    <property type="entry name" value="DJ-1/PfpI"/>
</dbReference>
<dbReference type="OrthoDB" id="5740883at2"/>
<proteinExistence type="predicted"/>
<dbReference type="GO" id="GO:0043565">
    <property type="term" value="F:sequence-specific DNA binding"/>
    <property type="evidence" value="ECO:0007669"/>
    <property type="project" value="InterPro"/>
</dbReference>
<protein>
    <submittedName>
        <fullName evidence="5">Transcriptional regulator</fullName>
    </submittedName>
</protein>
<dbReference type="Proteomes" id="UP000196027">
    <property type="component" value="Chromosome"/>
</dbReference>
<evidence type="ECO:0000259" key="4">
    <source>
        <dbReference type="PROSITE" id="PS01124"/>
    </source>
</evidence>
<dbReference type="PROSITE" id="PS01124">
    <property type="entry name" value="HTH_ARAC_FAMILY_2"/>
    <property type="match status" value="1"/>
</dbReference>
<dbReference type="InterPro" id="IPR029062">
    <property type="entry name" value="Class_I_gatase-like"/>
</dbReference>
<dbReference type="SUPFAM" id="SSF52317">
    <property type="entry name" value="Class I glutamine amidotransferase-like"/>
    <property type="match status" value="1"/>
</dbReference>
<dbReference type="EMBL" id="CP021425">
    <property type="protein sequence ID" value="ARU57398.1"/>
    <property type="molecule type" value="Genomic_DNA"/>
</dbReference>
<evidence type="ECO:0000256" key="1">
    <source>
        <dbReference type="ARBA" id="ARBA00023015"/>
    </source>
</evidence>
<dbReference type="KEGG" id="ome:OLMES_3360"/>
<accession>A0A1Y0IA58</accession>
<evidence type="ECO:0000313" key="5">
    <source>
        <dbReference type="EMBL" id="ARU57398.1"/>
    </source>
</evidence>
<evidence type="ECO:0000313" key="6">
    <source>
        <dbReference type="Proteomes" id="UP000196027"/>
    </source>
</evidence>
<organism evidence="5 6">
    <name type="scientific">Oleiphilus messinensis</name>
    <dbReference type="NCBI Taxonomy" id="141451"/>
    <lineage>
        <taxon>Bacteria</taxon>
        <taxon>Pseudomonadati</taxon>
        <taxon>Pseudomonadota</taxon>
        <taxon>Gammaproteobacteria</taxon>
        <taxon>Oceanospirillales</taxon>
        <taxon>Oleiphilaceae</taxon>
        <taxon>Oleiphilus</taxon>
    </lineage>
</organism>
<dbReference type="PANTHER" id="PTHR43280">
    <property type="entry name" value="ARAC-FAMILY TRANSCRIPTIONAL REGULATOR"/>
    <property type="match status" value="1"/>
</dbReference>
<name>A0A1Y0IA58_9GAMM</name>
<sequence>MKTVAVLVYEGCWAMNVFLVNDLFRIVSLVENHLGLEQSYQVRNVSIDGGKVVSACGAAIFADSKLTDHDHYDLIVIPAMEGTKLENPPKEYSQITNWLSPRIIGNMPVLSMSTAAYLIARTGHASKVLMATHWAFARKLSQLFTESRFTSHESYLMDENLYTTGSLSGATDALLGLIAQDKGNDFAQLVASHLLLNSPKNLSPILPGTRNHTDEQILNIQQWIEQNYLDVVSIEQLATRFGFSERNLKRRFKGATKLPVIQYLQKVKIDKAKKLLLSTNLSVKEIAYQVGYTNDSFFSKLFRSQTGESPGLWKQSVLATGS</sequence>
<dbReference type="SUPFAM" id="SSF46689">
    <property type="entry name" value="Homeodomain-like"/>
    <property type="match status" value="2"/>
</dbReference>
<feature type="domain" description="HTH araC/xylS-type" evidence="4">
    <location>
        <begin position="218"/>
        <end position="316"/>
    </location>
</feature>